<dbReference type="EMBL" id="GBRH01169659">
    <property type="protein sequence ID" value="JAE28237.1"/>
    <property type="molecule type" value="Transcribed_RNA"/>
</dbReference>
<name>A0A0A9GUL5_ARUDO</name>
<keyword evidence="1" id="KW-0472">Membrane</keyword>
<reference evidence="2" key="2">
    <citation type="journal article" date="2015" name="Data Brief">
        <title>Shoot transcriptome of the giant reed, Arundo donax.</title>
        <authorList>
            <person name="Barrero R.A."/>
            <person name="Guerrero F.D."/>
            <person name="Moolhuijzen P."/>
            <person name="Goolsby J.A."/>
            <person name="Tidwell J."/>
            <person name="Bellgard S.E."/>
            <person name="Bellgard M.I."/>
        </authorList>
    </citation>
    <scope>NUCLEOTIDE SEQUENCE</scope>
    <source>
        <tissue evidence="2">Shoot tissue taken approximately 20 cm above the soil surface</tissue>
    </source>
</reference>
<keyword evidence="1" id="KW-0812">Transmembrane</keyword>
<evidence type="ECO:0000313" key="2">
    <source>
        <dbReference type="EMBL" id="JAE28237.1"/>
    </source>
</evidence>
<organism evidence="2">
    <name type="scientific">Arundo donax</name>
    <name type="common">Giant reed</name>
    <name type="synonym">Donax arundinaceus</name>
    <dbReference type="NCBI Taxonomy" id="35708"/>
    <lineage>
        <taxon>Eukaryota</taxon>
        <taxon>Viridiplantae</taxon>
        <taxon>Streptophyta</taxon>
        <taxon>Embryophyta</taxon>
        <taxon>Tracheophyta</taxon>
        <taxon>Spermatophyta</taxon>
        <taxon>Magnoliopsida</taxon>
        <taxon>Liliopsida</taxon>
        <taxon>Poales</taxon>
        <taxon>Poaceae</taxon>
        <taxon>PACMAD clade</taxon>
        <taxon>Arundinoideae</taxon>
        <taxon>Arundineae</taxon>
        <taxon>Arundo</taxon>
    </lineage>
</organism>
<proteinExistence type="predicted"/>
<reference evidence="2" key="1">
    <citation type="submission" date="2014-09" db="EMBL/GenBank/DDBJ databases">
        <authorList>
            <person name="Magalhaes I.L.F."/>
            <person name="Oliveira U."/>
            <person name="Santos F.R."/>
            <person name="Vidigal T.H.D.A."/>
            <person name="Brescovit A.D."/>
            <person name="Santos A.J."/>
        </authorList>
    </citation>
    <scope>NUCLEOTIDE SEQUENCE</scope>
    <source>
        <tissue evidence="2">Shoot tissue taken approximately 20 cm above the soil surface</tissue>
    </source>
</reference>
<feature type="transmembrane region" description="Helical" evidence="1">
    <location>
        <begin position="15"/>
        <end position="41"/>
    </location>
</feature>
<protein>
    <submittedName>
        <fullName evidence="2">Uncharacterized protein</fullName>
    </submittedName>
</protein>
<sequence length="50" mass="6029">MATENILLNGLVSTWFIFLTFLFLFCLPMSWWALLTFFLSLKKQYFTNKE</sequence>
<keyword evidence="1" id="KW-1133">Transmembrane helix</keyword>
<accession>A0A0A9GUL5</accession>
<evidence type="ECO:0000256" key="1">
    <source>
        <dbReference type="SAM" id="Phobius"/>
    </source>
</evidence>
<dbReference type="AlphaFoldDB" id="A0A0A9GUL5"/>